<dbReference type="RefSeq" id="WP_069482367.1">
    <property type="nucleotide sequence ID" value="NZ_KV766182.1"/>
</dbReference>
<name>A0A1E4RAJ6_9BACI</name>
<gene>
    <name evidence="1" type="ORF">BG258_17030</name>
</gene>
<evidence type="ECO:0000313" key="2">
    <source>
        <dbReference type="Proteomes" id="UP000094784"/>
    </source>
</evidence>
<evidence type="ECO:0008006" key="3">
    <source>
        <dbReference type="Google" id="ProtNLM"/>
    </source>
</evidence>
<dbReference type="NCBIfam" id="NF010189">
    <property type="entry name" value="PRK13668.1"/>
    <property type="match status" value="1"/>
</dbReference>
<sequence>MKQLTSEQLVELLRKRLNEEKYDFHFDKKHDKLRLNHKTIEKGMELSLPGILAKYNDKQEAAIDEVVYTITQTFNAMEQEKEQGFQTDTHIYPVIRATSYPQASKEGHAFITTDHTAETRIFYALDLGKTYRFIDESMLEALQLSVEQIREMARFSVKQLPTSYKKDEVANNIFYFVNMNDGYDASRILNESFLKEMRTQIEGDMTLSVPHQDVLIIGDIRNETGYDVLAQMTMHFFAVGTVPITSLSFIYEDGELEPIFILAKNRVKKEQEKQ</sequence>
<dbReference type="EMBL" id="MECQ01000001">
    <property type="protein sequence ID" value="ODV57500.1"/>
    <property type="molecule type" value="Genomic_DNA"/>
</dbReference>
<reference evidence="1 2" key="1">
    <citation type="submission" date="2016-09" db="EMBL/GenBank/DDBJ databases">
        <title>Draft genome sequence of the soil isolate, Lysinibacillus fusiformis M5, a potential hypoxanthine producer.</title>
        <authorList>
            <person name="Gallegos-Monterrosa R."/>
            <person name="Maroti G."/>
            <person name="Balint B."/>
            <person name="Kovacs A.T."/>
        </authorList>
    </citation>
    <scope>NUCLEOTIDE SEQUENCE [LARGE SCALE GENOMIC DNA]</scope>
    <source>
        <strain evidence="1 2">M5</strain>
    </source>
</reference>
<dbReference type="InterPro" id="IPR010838">
    <property type="entry name" value="DUF1444"/>
</dbReference>
<dbReference type="PIRSF" id="PIRSF012562">
    <property type="entry name" value="UCP012562"/>
    <property type="match status" value="1"/>
</dbReference>
<protein>
    <recommendedName>
        <fullName evidence="3">DUF1444 domain-containing protein</fullName>
    </recommendedName>
</protein>
<accession>A0A1E4RAJ6</accession>
<dbReference type="AlphaFoldDB" id="A0A1E4RAJ6"/>
<dbReference type="OrthoDB" id="154553at2"/>
<comment type="caution">
    <text evidence="1">The sequence shown here is derived from an EMBL/GenBank/DDBJ whole genome shotgun (WGS) entry which is preliminary data.</text>
</comment>
<organism evidence="1 2">
    <name type="scientific">Lysinibacillus fusiformis</name>
    <dbReference type="NCBI Taxonomy" id="28031"/>
    <lineage>
        <taxon>Bacteria</taxon>
        <taxon>Bacillati</taxon>
        <taxon>Bacillota</taxon>
        <taxon>Bacilli</taxon>
        <taxon>Bacillales</taxon>
        <taxon>Bacillaceae</taxon>
        <taxon>Lysinibacillus</taxon>
    </lineage>
</organism>
<dbReference type="Proteomes" id="UP000094784">
    <property type="component" value="Unassembled WGS sequence"/>
</dbReference>
<dbReference type="Pfam" id="PF07285">
    <property type="entry name" value="DUF1444"/>
    <property type="match status" value="1"/>
</dbReference>
<proteinExistence type="predicted"/>
<evidence type="ECO:0000313" key="1">
    <source>
        <dbReference type="EMBL" id="ODV57500.1"/>
    </source>
</evidence>